<dbReference type="GO" id="GO:0003676">
    <property type="term" value="F:nucleic acid binding"/>
    <property type="evidence" value="ECO:0007669"/>
    <property type="project" value="InterPro"/>
</dbReference>
<dbReference type="EMBL" id="MHRI01000011">
    <property type="protein sequence ID" value="OHA21254.1"/>
    <property type="molecule type" value="Genomic_DNA"/>
</dbReference>
<dbReference type="Proteomes" id="UP000178121">
    <property type="component" value="Unassembled WGS sequence"/>
</dbReference>
<dbReference type="PANTHER" id="PTHR34039:SF1">
    <property type="entry name" value="UPF0102 PROTEIN YRAN"/>
    <property type="match status" value="1"/>
</dbReference>
<protein>
    <recommendedName>
        <fullName evidence="2">UPF0102 protein A2849_00455</fullName>
    </recommendedName>
</protein>
<dbReference type="PANTHER" id="PTHR34039">
    <property type="entry name" value="UPF0102 PROTEIN YRAN"/>
    <property type="match status" value="1"/>
</dbReference>
<evidence type="ECO:0000313" key="4">
    <source>
        <dbReference type="Proteomes" id="UP000178121"/>
    </source>
</evidence>
<dbReference type="InterPro" id="IPR003509">
    <property type="entry name" value="UPF0102_YraN-like"/>
</dbReference>
<dbReference type="Pfam" id="PF02021">
    <property type="entry name" value="UPF0102"/>
    <property type="match status" value="1"/>
</dbReference>
<accession>A0A1G2MC15</accession>
<gene>
    <name evidence="3" type="ORF">A2849_00455</name>
</gene>
<dbReference type="Gene3D" id="3.40.1350.10">
    <property type="match status" value="1"/>
</dbReference>
<name>A0A1G2MC15_9BACT</name>
<dbReference type="AlphaFoldDB" id="A0A1G2MC15"/>
<dbReference type="InterPro" id="IPR011856">
    <property type="entry name" value="tRNA_endonuc-like_dom_sf"/>
</dbReference>
<evidence type="ECO:0000256" key="2">
    <source>
        <dbReference type="HAMAP-Rule" id="MF_00048"/>
    </source>
</evidence>
<dbReference type="InterPro" id="IPR011335">
    <property type="entry name" value="Restrct_endonuc-II-like"/>
</dbReference>
<evidence type="ECO:0000256" key="1">
    <source>
        <dbReference type="ARBA" id="ARBA00006738"/>
    </source>
</evidence>
<comment type="caution">
    <text evidence="3">The sequence shown here is derived from an EMBL/GenBank/DDBJ whole genome shotgun (WGS) entry which is preliminary data.</text>
</comment>
<reference evidence="3 4" key="1">
    <citation type="journal article" date="2016" name="Nat. Commun.">
        <title>Thousands of microbial genomes shed light on interconnected biogeochemical processes in an aquifer system.</title>
        <authorList>
            <person name="Anantharaman K."/>
            <person name="Brown C.T."/>
            <person name="Hug L.A."/>
            <person name="Sharon I."/>
            <person name="Castelle C.J."/>
            <person name="Probst A.J."/>
            <person name="Thomas B.C."/>
            <person name="Singh A."/>
            <person name="Wilkins M.J."/>
            <person name="Karaoz U."/>
            <person name="Brodie E.L."/>
            <person name="Williams K.H."/>
            <person name="Hubbard S.S."/>
            <person name="Banfield J.F."/>
        </authorList>
    </citation>
    <scope>NUCLEOTIDE SEQUENCE [LARGE SCALE GENOMIC DNA]</scope>
</reference>
<proteinExistence type="inferred from homology"/>
<comment type="similarity">
    <text evidence="1 2">Belongs to the UPF0102 family.</text>
</comment>
<sequence length="153" mass="17887">MSSTQKVGALGEELVVKFLVKRGYRILDRNYRRPWGELDVVAKRNERIHFVEVKTKTAEIVSGETRKKVSSETTGDKRRAALTYIRSKIRKDAFRPEDNVNFNKMKRLGRIIQTYLMGKHVSDETSWQFDVATVFIDEKKRRAKIKLLEDIVL</sequence>
<dbReference type="HAMAP" id="MF_00048">
    <property type="entry name" value="UPF0102"/>
    <property type="match status" value="1"/>
</dbReference>
<organism evidence="3 4">
    <name type="scientific">Candidatus Taylorbacteria bacterium RIFCSPHIGHO2_01_FULL_51_15</name>
    <dbReference type="NCBI Taxonomy" id="1802304"/>
    <lineage>
        <taxon>Bacteria</taxon>
        <taxon>Candidatus Tayloriibacteriota</taxon>
    </lineage>
</organism>
<dbReference type="SUPFAM" id="SSF52980">
    <property type="entry name" value="Restriction endonuclease-like"/>
    <property type="match status" value="1"/>
</dbReference>
<evidence type="ECO:0000313" key="3">
    <source>
        <dbReference type="EMBL" id="OHA21254.1"/>
    </source>
</evidence>